<organism evidence="2">
    <name type="scientific">Pseudo-nitzschia australis</name>
    <dbReference type="NCBI Taxonomy" id="44445"/>
    <lineage>
        <taxon>Eukaryota</taxon>
        <taxon>Sar</taxon>
        <taxon>Stramenopiles</taxon>
        <taxon>Ochrophyta</taxon>
        <taxon>Bacillariophyta</taxon>
        <taxon>Bacillariophyceae</taxon>
        <taxon>Bacillariophycidae</taxon>
        <taxon>Bacillariales</taxon>
        <taxon>Bacillariaceae</taxon>
        <taxon>Pseudo-nitzschia</taxon>
    </lineage>
</organism>
<protein>
    <submittedName>
        <fullName evidence="2">Uncharacterized protein</fullName>
    </submittedName>
</protein>
<dbReference type="AlphaFoldDB" id="A0A7S4AV06"/>
<proteinExistence type="predicted"/>
<name>A0A7S4AV06_9STRA</name>
<feature type="region of interest" description="Disordered" evidence="1">
    <location>
        <begin position="82"/>
        <end position="102"/>
    </location>
</feature>
<evidence type="ECO:0000256" key="1">
    <source>
        <dbReference type="SAM" id="MobiDB-lite"/>
    </source>
</evidence>
<feature type="region of interest" description="Disordered" evidence="1">
    <location>
        <begin position="20"/>
        <end position="54"/>
    </location>
</feature>
<accession>A0A7S4AV06</accession>
<sequence>MDPIPPPDLTQPSEARARTLLDEGTGTPILVARTGTILTPDPSGRSGQAMTMTPDAFTPTHVQAMREAIAVIDGFSFQAVYGTPSEEADPEPTVPPRPPLRSLQAHLRIGPLAPSRARLVRRQ</sequence>
<reference evidence="2" key="1">
    <citation type="submission" date="2021-01" db="EMBL/GenBank/DDBJ databases">
        <authorList>
            <person name="Corre E."/>
            <person name="Pelletier E."/>
            <person name="Niang G."/>
            <person name="Scheremetjew M."/>
            <person name="Finn R."/>
            <person name="Kale V."/>
            <person name="Holt S."/>
            <person name="Cochrane G."/>
            <person name="Meng A."/>
            <person name="Brown T."/>
            <person name="Cohen L."/>
        </authorList>
    </citation>
    <scope>NUCLEOTIDE SEQUENCE</scope>
    <source>
        <strain evidence="2">10249 10 AB</strain>
    </source>
</reference>
<gene>
    <name evidence="2" type="ORF">PAUS00366_LOCUS19769</name>
</gene>
<dbReference type="EMBL" id="HBIX01029425">
    <property type="protein sequence ID" value="CAE0727009.1"/>
    <property type="molecule type" value="Transcribed_RNA"/>
</dbReference>
<evidence type="ECO:0000313" key="2">
    <source>
        <dbReference type="EMBL" id="CAE0727009.1"/>
    </source>
</evidence>